<accession>A0ABQ9FES9</accession>
<feature type="signal peptide" evidence="1">
    <location>
        <begin position="1"/>
        <end position="21"/>
    </location>
</feature>
<gene>
    <name evidence="2" type="ORF">KUTeg_008008</name>
</gene>
<keyword evidence="3" id="KW-1185">Reference proteome</keyword>
<sequence length="129" mass="14462">MGHMSIFAAIVGMALLDSVTMFLAPPAPDLPQYNYEQCKVSALDIVKGWEKWPNTKVKLCAEPVPYNHPFSDPHDNFVCGDLCPGLYRNATAVILTEPVYKNGRQIAVRDFTCNVVRPWEQVIPFMTCS</sequence>
<name>A0ABQ9FES9_TEGGR</name>
<feature type="chain" id="PRO_5047166700" evidence="1">
    <location>
        <begin position="22"/>
        <end position="129"/>
    </location>
</feature>
<proteinExistence type="predicted"/>
<protein>
    <submittedName>
        <fullName evidence="2">Uncharacterized protein</fullName>
    </submittedName>
</protein>
<dbReference type="Proteomes" id="UP001217089">
    <property type="component" value="Unassembled WGS sequence"/>
</dbReference>
<evidence type="ECO:0000313" key="2">
    <source>
        <dbReference type="EMBL" id="KAJ8315858.1"/>
    </source>
</evidence>
<organism evidence="2 3">
    <name type="scientific">Tegillarca granosa</name>
    <name type="common">Malaysian cockle</name>
    <name type="synonym">Anadara granosa</name>
    <dbReference type="NCBI Taxonomy" id="220873"/>
    <lineage>
        <taxon>Eukaryota</taxon>
        <taxon>Metazoa</taxon>
        <taxon>Spiralia</taxon>
        <taxon>Lophotrochozoa</taxon>
        <taxon>Mollusca</taxon>
        <taxon>Bivalvia</taxon>
        <taxon>Autobranchia</taxon>
        <taxon>Pteriomorphia</taxon>
        <taxon>Arcoida</taxon>
        <taxon>Arcoidea</taxon>
        <taxon>Arcidae</taxon>
        <taxon>Tegillarca</taxon>
    </lineage>
</organism>
<keyword evidence="1" id="KW-0732">Signal</keyword>
<comment type="caution">
    <text evidence="2">The sequence shown here is derived from an EMBL/GenBank/DDBJ whole genome shotgun (WGS) entry which is preliminary data.</text>
</comment>
<evidence type="ECO:0000313" key="3">
    <source>
        <dbReference type="Proteomes" id="UP001217089"/>
    </source>
</evidence>
<dbReference type="EMBL" id="JARBDR010000337">
    <property type="protein sequence ID" value="KAJ8315858.1"/>
    <property type="molecule type" value="Genomic_DNA"/>
</dbReference>
<evidence type="ECO:0000256" key="1">
    <source>
        <dbReference type="SAM" id="SignalP"/>
    </source>
</evidence>
<reference evidence="2 3" key="1">
    <citation type="submission" date="2022-12" db="EMBL/GenBank/DDBJ databases">
        <title>Chromosome-level genome of Tegillarca granosa.</title>
        <authorList>
            <person name="Kim J."/>
        </authorList>
    </citation>
    <scope>NUCLEOTIDE SEQUENCE [LARGE SCALE GENOMIC DNA]</scope>
    <source>
        <strain evidence="2">Teg-2019</strain>
        <tissue evidence="2">Adductor muscle</tissue>
    </source>
</reference>